<dbReference type="OrthoDB" id="8954335at2759"/>
<dbReference type="Proteomes" id="UP001150266">
    <property type="component" value="Unassembled WGS sequence"/>
</dbReference>
<proteinExistence type="predicted"/>
<dbReference type="Gene3D" id="3.40.50.300">
    <property type="entry name" value="P-loop containing nucleotide triphosphate hydrolases"/>
    <property type="match status" value="1"/>
</dbReference>
<accession>A0A9W9DX51</accession>
<dbReference type="SUPFAM" id="SSF52540">
    <property type="entry name" value="P-loop containing nucleoside triphosphate hydrolases"/>
    <property type="match status" value="1"/>
</dbReference>
<organism evidence="2 3">
    <name type="scientific">Lentinula aciculospora</name>
    <dbReference type="NCBI Taxonomy" id="153920"/>
    <lineage>
        <taxon>Eukaryota</taxon>
        <taxon>Fungi</taxon>
        <taxon>Dikarya</taxon>
        <taxon>Basidiomycota</taxon>
        <taxon>Agaricomycotina</taxon>
        <taxon>Agaricomycetes</taxon>
        <taxon>Agaricomycetidae</taxon>
        <taxon>Agaricales</taxon>
        <taxon>Marasmiineae</taxon>
        <taxon>Omphalotaceae</taxon>
        <taxon>Lentinula</taxon>
    </lineage>
</organism>
<gene>
    <name evidence="2" type="ORF">J3R30DRAFT_3747380</name>
</gene>
<dbReference type="CDD" id="cd00882">
    <property type="entry name" value="Ras_like_GTPase"/>
    <property type="match status" value="1"/>
</dbReference>
<evidence type="ECO:0000259" key="1">
    <source>
        <dbReference type="Pfam" id="PF01926"/>
    </source>
</evidence>
<reference evidence="2" key="1">
    <citation type="submission" date="2022-08" db="EMBL/GenBank/DDBJ databases">
        <title>A Global Phylogenomic Analysis of the Shiitake Genus Lentinula.</title>
        <authorList>
            <consortium name="DOE Joint Genome Institute"/>
            <person name="Sierra-Patev S."/>
            <person name="Min B."/>
            <person name="Naranjo-Ortiz M."/>
            <person name="Looney B."/>
            <person name="Konkel Z."/>
            <person name="Slot J.C."/>
            <person name="Sakamoto Y."/>
            <person name="Steenwyk J.L."/>
            <person name="Rokas A."/>
            <person name="Carro J."/>
            <person name="Camarero S."/>
            <person name="Ferreira P."/>
            <person name="Molpeceres G."/>
            <person name="Ruiz-Duenas F.J."/>
            <person name="Serrano A."/>
            <person name="Henrissat B."/>
            <person name="Drula E."/>
            <person name="Hughes K.W."/>
            <person name="Mata J.L."/>
            <person name="Ishikawa N.K."/>
            <person name="Vargas-Isla R."/>
            <person name="Ushijima S."/>
            <person name="Smith C.A."/>
            <person name="Ahrendt S."/>
            <person name="Andreopoulos W."/>
            <person name="He G."/>
            <person name="Labutti K."/>
            <person name="Lipzen A."/>
            <person name="Ng V."/>
            <person name="Riley R."/>
            <person name="Sandor L."/>
            <person name="Barry K."/>
            <person name="Martinez A.T."/>
            <person name="Xiao Y."/>
            <person name="Gibbons J.G."/>
            <person name="Terashima K."/>
            <person name="Grigoriev I.V."/>
            <person name="Hibbett D.S."/>
        </authorList>
    </citation>
    <scope>NUCLEOTIDE SEQUENCE</scope>
    <source>
        <strain evidence="2">JLM2183</strain>
    </source>
</reference>
<dbReference type="InterPro" id="IPR027417">
    <property type="entry name" value="P-loop_NTPase"/>
</dbReference>
<comment type="caution">
    <text evidence="2">The sequence shown here is derived from an EMBL/GenBank/DDBJ whole genome shotgun (WGS) entry which is preliminary data.</text>
</comment>
<dbReference type="AlphaFoldDB" id="A0A9W9DX51"/>
<evidence type="ECO:0000313" key="3">
    <source>
        <dbReference type="Proteomes" id="UP001150266"/>
    </source>
</evidence>
<dbReference type="GO" id="GO:0005525">
    <property type="term" value="F:GTP binding"/>
    <property type="evidence" value="ECO:0007669"/>
    <property type="project" value="InterPro"/>
</dbReference>
<protein>
    <recommendedName>
        <fullName evidence="1">G domain-containing protein</fullName>
    </recommendedName>
</protein>
<keyword evidence="3" id="KW-1185">Reference proteome</keyword>
<feature type="domain" description="G" evidence="1">
    <location>
        <begin position="18"/>
        <end position="90"/>
    </location>
</feature>
<name>A0A9W9DX51_9AGAR</name>
<sequence length="289" mass="32669">MPFHQVASSRLSPSPLNIIFFGSTKCGKSPIVNILLGHDATPMSSDALGCTFENNVYTATIEGREYRLFDTTGLNEGTVGTVVSQEALIKLYYLSCDLHDGISLLVYCMRGPKITETLERNYNIFYDGFCRKTVPIVIAWAENEHAFADYNMNFDGHACITATFGKRMKNGEFRNQAEYDESQVVLRDLIVEQSHQAKPWKLETSTWFVAIAKWLYRNMPSWLTDHLTLRLGDLYEVLKRFLHEKDARDIAKRADLKPAPAHSPKAKRANKKVAPAPAPAIVDRIFAFT</sequence>
<evidence type="ECO:0000313" key="2">
    <source>
        <dbReference type="EMBL" id="KAJ4490074.1"/>
    </source>
</evidence>
<dbReference type="InterPro" id="IPR006073">
    <property type="entry name" value="GTP-bd"/>
</dbReference>
<dbReference type="EMBL" id="JAOTPV010000001">
    <property type="protein sequence ID" value="KAJ4490074.1"/>
    <property type="molecule type" value="Genomic_DNA"/>
</dbReference>
<dbReference type="Pfam" id="PF01926">
    <property type="entry name" value="MMR_HSR1"/>
    <property type="match status" value="1"/>
</dbReference>